<comment type="caution">
    <text evidence="9">The sequence shown here is derived from an EMBL/GenBank/DDBJ whole genome shotgun (WGS) entry which is preliminary data.</text>
</comment>
<dbReference type="Gene3D" id="3.30.70.660">
    <property type="entry name" value="Pseudouridine synthase I, catalytic domain, C-terminal subdomain"/>
    <property type="match status" value="1"/>
</dbReference>
<reference evidence="9" key="1">
    <citation type="journal article" date="2020" name="mSystems">
        <title>Genome- and Community-Level Interaction Insights into Carbon Utilization and Element Cycling Functions of Hydrothermarchaeota in Hydrothermal Sediment.</title>
        <authorList>
            <person name="Zhou Z."/>
            <person name="Liu Y."/>
            <person name="Xu W."/>
            <person name="Pan J."/>
            <person name="Luo Z.H."/>
            <person name="Li M."/>
        </authorList>
    </citation>
    <scope>NUCLEOTIDE SEQUENCE [LARGE SCALE GENOMIC DNA]</scope>
    <source>
        <strain evidence="9">HyVt-237</strain>
    </source>
</reference>
<dbReference type="InterPro" id="IPR020094">
    <property type="entry name" value="TruA/RsuA/RluB/E/F_N"/>
</dbReference>
<evidence type="ECO:0000256" key="6">
    <source>
        <dbReference type="PIRSR" id="PIRSR001430-2"/>
    </source>
</evidence>
<dbReference type="Proteomes" id="UP000885931">
    <property type="component" value="Unassembled WGS sequence"/>
</dbReference>
<dbReference type="InterPro" id="IPR001406">
    <property type="entry name" value="PsdUridine_synth_TruA"/>
</dbReference>
<dbReference type="CDD" id="cd02570">
    <property type="entry name" value="PseudoU_synth_EcTruA"/>
    <property type="match status" value="1"/>
</dbReference>
<organism evidence="9">
    <name type="scientific">candidate division WOR-3 bacterium</name>
    <dbReference type="NCBI Taxonomy" id="2052148"/>
    <lineage>
        <taxon>Bacteria</taxon>
        <taxon>Bacteria division WOR-3</taxon>
    </lineage>
</organism>
<evidence type="ECO:0000313" key="9">
    <source>
        <dbReference type="EMBL" id="HDM89730.1"/>
    </source>
</evidence>
<accession>A0A7C1BAY6</accession>
<feature type="active site" description="Nucleophile" evidence="4 5">
    <location>
        <position position="52"/>
    </location>
</feature>
<evidence type="ECO:0000256" key="3">
    <source>
        <dbReference type="ARBA" id="ARBA00023235"/>
    </source>
</evidence>
<dbReference type="GO" id="GO:0003723">
    <property type="term" value="F:RNA binding"/>
    <property type="evidence" value="ECO:0007669"/>
    <property type="project" value="InterPro"/>
</dbReference>
<comment type="caution">
    <text evidence="4">Lacks conserved residue(s) required for the propagation of feature annotation.</text>
</comment>
<dbReference type="PANTHER" id="PTHR11142:SF0">
    <property type="entry name" value="TRNA PSEUDOURIDINE SYNTHASE-LIKE 1"/>
    <property type="match status" value="1"/>
</dbReference>
<comment type="function">
    <text evidence="4">Formation of pseudouridine at positions 38, 39 and 40 in the anticodon stem and loop of transfer RNAs.</text>
</comment>
<comment type="catalytic activity">
    <reaction evidence="4 7">
        <text>uridine(38/39/40) in tRNA = pseudouridine(38/39/40) in tRNA</text>
        <dbReference type="Rhea" id="RHEA:22376"/>
        <dbReference type="Rhea" id="RHEA-COMP:10085"/>
        <dbReference type="Rhea" id="RHEA-COMP:10087"/>
        <dbReference type="ChEBI" id="CHEBI:65314"/>
        <dbReference type="ChEBI" id="CHEBI:65315"/>
        <dbReference type="EC" id="5.4.99.12"/>
    </reaction>
</comment>
<dbReference type="Gene3D" id="3.30.70.580">
    <property type="entry name" value="Pseudouridine synthase I, catalytic domain, N-terminal subdomain"/>
    <property type="match status" value="1"/>
</dbReference>
<dbReference type="InterPro" id="IPR020103">
    <property type="entry name" value="PsdUridine_synth_cat_dom_sf"/>
</dbReference>
<dbReference type="PANTHER" id="PTHR11142">
    <property type="entry name" value="PSEUDOURIDYLATE SYNTHASE"/>
    <property type="match status" value="1"/>
</dbReference>
<dbReference type="PIRSF" id="PIRSF001430">
    <property type="entry name" value="tRNA_psdUrid_synth"/>
    <property type="match status" value="1"/>
</dbReference>
<dbReference type="HAMAP" id="MF_00171">
    <property type="entry name" value="TruA"/>
    <property type="match status" value="1"/>
</dbReference>
<keyword evidence="2 4" id="KW-0819">tRNA processing</keyword>
<sequence length="237" mass="26968">MVIRLLIEYDGGDFYGWQVQPVVRTVQGELLKALRVLFPEGQFKLVGASRTDRGVHAEGQVASLHTDFDVDVESLRQSLNGLTGSDILIKEAIEAEPDFNARYRAKGKLYRYRVLLGKSPLKRRFAWECPFEPDFDVLNRLASEVLGEHDFSLLSTDERGGKCNVRYAAWLDRGEEVHFEIIADRFLHKMVRILAGTMVLIASGRLEEESLVGFFRGRRSRVLVAPPHGLTLVRVYY</sequence>
<evidence type="ECO:0000256" key="7">
    <source>
        <dbReference type="RuleBase" id="RU003792"/>
    </source>
</evidence>
<evidence type="ECO:0000256" key="1">
    <source>
        <dbReference type="ARBA" id="ARBA00009375"/>
    </source>
</evidence>
<evidence type="ECO:0000256" key="4">
    <source>
        <dbReference type="HAMAP-Rule" id="MF_00171"/>
    </source>
</evidence>
<evidence type="ECO:0000259" key="8">
    <source>
        <dbReference type="Pfam" id="PF01416"/>
    </source>
</evidence>
<dbReference type="SUPFAM" id="SSF55120">
    <property type="entry name" value="Pseudouridine synthase"/>
    <property type="match status" value="1"/>
</dbReference>
<dbReference type="Pfam" id="PF01416">
    <property type="entry name" value="PseudoU_synth_1"/>
    <property type="match status" value="2"/>
</dbReference>
<dbReference type="FunFam" id="3.30.70.580:FF:000001">
    <property type="entry name" value="tRNA pseudouridine synthase A"/>
    <property type="match status" value="1"/>
</dbReference>
<gene>
    <name evidence="4" type="primary">truA</name>
    <name evidence="9" type="ORF">ENG67_00795</name>
</gene>
<dbReference type="AlphaFoldDB" id="A0A7C1BAY6"/>
<feature type="binding site" evidence="4 6">
    <location>
        <position position="110"/>
    </location>
    <ligand>
        <name>substrate</name>
    </ligand>
</feature>
<dbReference type="GO" id="GO:0160147">
    <property type="term" value="F:tRNA pseudouridine(38-40) synthase activity"/>
    <property type="evidence" value="ECO:0007669"/>
    <property type="project" value="UniProtKB-EC"/>
</dbReference>
<dbReference type="EC" id="5.4.99.12" evidence="4"/>
<feature type="domain" description="Pseudouridine synthase I TruA alpha/beta" evidence="8">
    <location>
        <begin position="142"/>
        <end position="237"/>
    </location>
</feature>
<keyword evidence="3 4" id="KW-0413">Isomerase</keyword>
<proteinExistence type="inferred from homology"/>
<dbReference type="InterPro" id="IPR020097">
    <property type="entry name" value="PsdUridine_synth_TruA_a/b_dom"/>
</dbReference>
<evidence type="ECO:0000256" key="5">
    <source>
        <dbReference type="PIRSR" id="PIRSR001430-1"/>
    </source>
</evidence>
<dbReference type="EMBL" id="DRBW01000028">
    <property type="protein sequence ID" value="HDM89730.1"/>
    <property type="molecule type" value="Genomic_DNA"/>
</dbReference>
<protein>
    <recommendedName>
        <fullName evidence="4">tRNA pseudouridine synthase A</fullName>
        <ecNumber evidence="4">5.4.99.12</ecNumber>
    </recommendedName>
    <alternativeName>
        <fullName evidence="4">tRNA pseudouridine(38-40) synthase</fullName>
    </alternativeName>
    <alternativeName>
        <fullName evidence="4">tRNA pseudouridylate synthase I</fullName>
    </alternativeName>
    <alternativeName>
        <fullName evidence="4">tRNA-uridine isomerase I</fullName>
    </alternativeName>
</protein>
<comment type="similarity">
    <text evidence="1 4 7">Belongs to the tRNA pseudouridine synthase TruA family.</text>
</comment>
<dbReference type="GO" id="GO:0031119">
    <property type="term" value="P:tRNA pseudouridine synthesis"/>
    <property type="evidence" value="ECO:0007669"/>
    <property type="project" value="UniProtKB-UniRule"/>
</dbReference>
<evidence type="ECO:0000256" key="2">
    <source>
        <dbReference type="ARBA" id="ARBA00022694"/>
    </source>
</evidence>
<dbReference type="InterPro" id="IPR020095">
    <property type="entry name" value="PsdUridine_synth_TruA_C"/>
</dbReference>
<name>A0A7C1BAY6_UNCW3</name>
<feature type="domain" description="Pseudouridine synthase I TruA alpha/beta" evidence="8">
    <location>
        <begin position="7"/>
        <end position="103"/>
    </location>
</feature>
<comment type="subunit">
    <text evidence="4">Homodimer.</text>
</comment>